<protein>
    <recommendedName>
        <fullName evidence="5">ceramide glucosyltransferase</fullName>
        <ecNumber evidence="5">2.4.1.80</ecNumber>
    </recommendedName>
</protein>
<evidence type="ECO:0000256" key="10">
    <source>
        <dbReference type="ARBA" id="ARBA00022989"/>
    </source>
</evidence>
<evidence type="ECO:0000256" key="15">
    <source>
        <dbReference type="ARBA" id="ARBA00048104"/>
    </source>
</evidence>
<evidence type="ECO:0000256" key="3">
    <source>
        <dbReference type="ARBA" id="ARBA00004991"/>
    </source>
</evidence>
<keyword evidence="13 16" id="KW-0472">Membrane</keyword>
<keyword evidence="11" id="KW-0333">Golgi apparatus</keyword>
<keyword evidence="8" id="KW-0808">Transferase</keyword>
<evidence type="ECO:0000256" key="12">
    <source>
        <dbReference type="ARBA" id="ARBA00023098"/>
    </source>
</evidence>
<dbReference type="GO" id="GO:0008120">
    <property type="term" value="F:ceramide glucosyltransferase activity"/>
    <property type="evidence" value="ECO:0007669"/>
    <property type="project" value="UniProtKB-EC"/>
</dbReference>
<dbReference type="GO" id="GO:0006679">
    <property type="term" value="P:glucosylceramide biosynthetic process"/>
    <property type="evidence" value="ECO:0007669"/>
    <property type="project" value="TreeGrafter"/>
</dbReference>
<evidence type="ECO:0000256" key="13">
    <source>
        <dbReference type="ARBA" id="ARBA00023136"/>
    </source>
</evidence>
<comment type="pathway">
    <text evidence="2">Lipid metabolism; sphingolipid metabolism.</text>
</comment>
<dbReference type="Proteomes" id="UP001187531">
    <property type="component" value="Unassembled WGS sequence"/>
</dbReference>
<evidence type="ECO:0000256" key="6">
    <source>
        <dbReference type="ARBA" id="ARBA00022516"/>
    </source>
</evidence>
<dbReference type="CDD" id="cd02520">
    <property type="entry name" value="Glucosylceramide_synthase"/>
    <property type="match status" value="1"/>
</dbReference>
<dbReference type="PANTHER" id="PTHR12726">
    <property type="entry name" value="CERAMIDE GLUCOSYLTRANSFERASE"/>
    <property type="match status" value="1"/>
</dbReference>
<evidence type="ECO:0000256" key="2">
    <source>
        <dbReference type="ARBA" id="ARBA00004760"/>
    </source>
</evidence>
<evidence type="ECO:0000256" key="14">
    <source>
        <dbReference type="ARBA" id="ARBA00047869"/>
    </source>
</evidence>
<gene>
    <name evidence="17" type="ORF">QYM36_007440</name>
</gene>
<comment type="caution">
    <text evidence="17">The sequence shown here is derived from an EMBL/GenBank/DDBJ whole genome shotgun (WGS) entry which is preliminary data.</text>
</comment>
<comment type="catalytic activity">
    <reaction evidence="15">
        <text>N-(9Z-octadecenoyl)-sphing-4-enine + UDP-alpha-D-xylose = beta-D-xylosyl-(1&lt;-&gt;1')-N-(9Z-octadecenoyl)-sphing-4-enine + UDP + H(+)</text>
        <dbReference type="Rhea" id="RHEA:70247"/>
        <dbReference type="ChEBI" id="CHEBI:15378"/>
        <dbReference type="ChEBI" id="CHEBI:57632"/>
        <dbReference type="ChEBI" id="CHEBI:58223"/>
        <dbReference type="ChEBI" id="CHEBI:77996"/>
        <dbReference type="ChEBI" id="CHEBI:189081"/>
    </reaction>
    <physiologicalReaction direction="left-to-right" evidence="15">
        <dbReference type="Rhea" id="RHEA:70248"/>
    </physiologicalReaction>
</comment>
<keyword evidence="12" id="KW-0443">Lipid metabolism</keyword>
<dbReference type="EC" id="2.4.1.80" evidence="5"/>
<comment type="subcellular location">
    <subcellularLocation>
        <location evidence="1">Golgi apparatus membrane</location>
        <topology evidence="1">Multi-pass membrane protein</topology>
    </subcellularLocation>
</comment>
<evidence type="ECO:0000256" key="11">
    <source>
        <dbReference type="ARBA" id="ARBA00023034"/>
    </source>
</evidence>
<evidence type="ECO:0000256" key="8">
    <source>
        <dbReference type="ARBA" id="ARBA00022679"/>
    </source>
</evidence>
<dbReference type="PANTHER" id="PTHR12726:SF0">
    <property type="entry name" value="CERAMIDE GLUCOSYLTRANSFERASE"/>
    <property type="match status" value="1"/>
</dbReference>
<evidence type="ECO:0000313" key="17">
    <source>
        <dbReference type="EMBL" id="KAK2726595.1"/>
    </source>
</evidence>
<sequence length="396" mass="45472">MEWRTVVGGISLATFIFWIGVWCLHFMAIAYGKWRLYKTKELLPDAPRPGVSIIKPLTGTDKHLFGNLETYFSMKYPLYELLFCAHDDSEPALMVVRKLMNKYPSVDTKICLGKKVCVNPKINNMIPAYEMAKYDLILISDCGIRMKEDTLSDMVAHMEDDVGLVHQMPFVCDREGFAATLEKIYFGTVHARVYLSADLMRINCPTGMSSLMRKKVIDEAGGLVVFGCYLAEDFFMAKAITDRGWRLTIASQPAWQNSGHCKVLAFQARMTRWAKLRFAMVPHTLILEPLSECMFLGLLASYATNWLFEWSPLALFLTHILCWLILDWILLRTVQNGSVPFSKVDFIIGWLFREVYAPYLFLSALWEPTIRWRTGIYRLRWGGVAEEITDCKDVKS</sequence>
<reference evidence="17" key="1">
    <citation type="submission" date="2023-07" db="EMBL/GenBank/DDBJ databases">
        <title>Chromosome-level genome assembly of Artemia franciscana.</title>
        <authorList>
            <person name="Jo E."/>
        </authorList>
    </citation>
    <scope>NUCLEOTIDE SEQUENCE</scope>
    <source>
        <tissue evidence="17">Whole body</tissue>
    </source>
</reference>
<dbReference type="AlphaFoldDB" id="A0AA88I995"/>
<comment type="pathway">
    <text evidence="3">Sphingolipid metabolism.</text>
</comment>
<dbReference type="FunFam" id="3.90.550.10:FF:000041">
    <property type="entry name" value="UDP-glucose ceramide glucosyltransferase"/>
    <property type="match status" value="1"/>
</dbReference>
<dbReference type="InterPro" id="IPR029044">
    <property type="entry name" value="Nucleotide-diphossugar_trans"/>
</dbReference>
<keyword evidence="7" id="KW-0328">Glycosyltransferase</keyword>
<evidence type="ECO:0000313" key="18">
    <source>
        <dbReference type="Proteomes" id="UP001187531"/>
    </source>
</evidence>
<keyword evidence="10 16" id="KW-1133">Transmembrane helix</keyword>
<name>A0AA88I995_ARTSF</name>
<dbReference type="InterPro" id="IPR025993">
    <property type="entry name" value="Ceramide_glucosylTrfase"/>
</dbReference>
<evidence type="ECO:0000256" key="5">
    <source>
        <dbReference type="ARBA" id="ARBA00012699"/>
    </source>
</evidence>
<evidence type="ECO:0000256" key="16">
    <source>
        <dbReference type="SAM" id="Phobius"/>
    </source>
</evidence>
<evidence type="ECO:0000256" key="7">
    <source>
        <dbReference type="ARBA" id="ARBA00022676"/>
    </source>
</evidence>
<proteinExistence type="inferred from homology"/>
<feature type="transmembrane region" description="Helical" evidence="16">
    <location>
        <begin position="6"/>
        <end position="31"/>
    </location>
</feature>
<dbReference type="GO" id="GO:0000139">
    <property type="term" value="C:Golgi membrane"/>
    <property type="evidence" value="ECO:0007669"/>
    <property type="project" value="UniProtKB-SubCell"/>
</dbReference>
<keyword evidence="18" id="KW-1185">Reference proteome</keyword>
<keyword evidence="6" id="KW-0444">Lipid biosynthesis</keyword>
<dbReference type="SUPFAM" id="SSF53448">
    <property type="entry name" value="Nucleotide-diphospho-sugar transferases"/>
    <property type="match status" value="1"/>
</dbReference>
<dbReference type="Gene3D" id="3.90.550.10">
    <property type="entry name" value="Spore Coat Polysaccharide Biosynthesis Protein SpsA, Chain A"/>
    <property type="match status" value="1"/>
</dbReference>
<evidence type="ECO:0000256" key="4">
    <source>
        <dbReference type="ARBA" id="ARBA00006739"/>
    </source>
</evidence>
<dbReference type="EMBL" id="JAVRJZ010000001">
    <property type="protein sequence ID" value="KAK2726595.1"/>
    <property type="molecule type" value="Genomic_DNA"/>
</dbReference>
<accession>A0AA88I995</accession>
<comment type="similarity">
    <text evidence="4">Belongs to the glycosyltransferase 2 family.</text>
</comment>
<evidence type="ECO:0000256" key="1">
    <source>
        <dbReference type="ARBA" id="ARBA00004653"/>
    </source>
</evidence>
<evidence type="ECO:0000256" key="9">
    <source>
        <dbReference type="ARBA" id="ARBA00022692"/>
    </source>
</evidence>
<dbReference type="Pfam" id="PF13506">
    <property type="entry name" value="Glyco_transf_21"/>
    <property type="match status" value="1"/>
</dbReference>
<organism evidence="17 18">
    <name type="scientific">Artemia franciscana</name>
    <name type="common">Brine shrimp</name>
    <name type="synonym">Artemia sanfranciscana</name>
    <dbReference type="NCBI Taxonomy" id="6661"/>
    <lineage>
        <taxon>Eukaryota</taxon>
        <taxon>Metazoa</taxon>
        <taxon>Ecdysozoa</taxon>
        <taxon>Arthropoda</taxon>
        <taxon>Crustacea</taxon>
        <taxon>Branchiopoda</taxon>
        <taxon>Anostraca</taxon>
        <taxon>Artemiidae</taxon>
        <taxon>Artemia</taxon>
    </lineage>
</organism>
<comment type="catalytic activity">
    <reaction evidence="14">
        <text>UDP-alpha-D-xylose + an N-acylsphing-4-enine = a beta-D-xylosyl-(1&lt;-&gt;1')-N-acylsphing-4-enine + UDP + H(+)</text>
        <dbReference type="Rhea" id="RHEA:70243"/>
        <dbReference type="ChEBI" id="CHEBI:15378"/>
        <dbReference type="ChEBI" id="CHEBI:52639"/>
        <dbReference type="ChEBI" id="CHEBI:57632"/>
        <dbReference type="ChEBI" id="CHEBI:58223"/>
        <dbReference type="ChEBI" id="CHEBI:189068"/>
    </reaction>
    <physiologicalReaction direction="left-to-right" evidence="14">
        <dbReference type="Rhea" id="RHEA:70244"/>
    </physiologicalReaction>
</comment>
<keyword evidence="9 16" id="KW-0812">Transmembrane</keyword>